<name>A0ABS0I944_9BACT</name>
<evidence type="ECO:0000313" key="2">
    <source>
        <dbReference type="Proteomes" id="UP000618931"/>
    </source>
</evidence>
<dbReference type="EMBL" id="JADQDM010000015">
    <property type="protein sequence ID" value="MBF9223455.1"/>
    <property type="molecule type" value="Genomic_DNA"/>
</dbReference>
<dbReference type="RefSeq" id="WP_196294883.1">
    <property type="nucleotide sequence ID" value="NZ_JADQDM010000015.1"/>
</dbReference>
<keyword evidence="2" id="KW-1185">Reference proteome</keyword>
<sequence length="239" mass="25274">MNKDQLARLARHRKVQQVLADNATAVAAVPAFARLAAQYQAQLGLLDGTARKKGVASEGATLAKSAVGTALIARLVKAANALYLLYKAEEPANVAEAAGLHRRASDYTAMTDQALAAEATDLARRAAAHASVLKKEYNWDTDATTALADAAQAFAAQLSAPQLAIDAAKIKGATAKSTLSALNVFLKDDLRAGMELLKDTHEDAYKALREASQVDDAAYQKKKAKRLVGRETGQDNTTA</sequence>
<accession>A0ABS0I944</accession>
<proteinExistence type="predicted"/>
<organism evidence="1 2">
    <name type="scientific">Hymenobacter ruricola</name>
    <dbReference type="NCBI Taxonomy" id="2791023"/>
    <lineage>
        <taxon>Bacteria</taxon>
        <taxon>Pseudomonadati</taxon>
        <taxon>Bacteroidota</taxon>
        <taxon>Cytophagia</taxon>
        <taxon>Cytophagales</taxon>
        <taxon>Hymenobacteraceae</taxon>
        <taxon>Hymenobacter</taxon>
    </lineage>
</organism>
<comment type="caution">
    <text evidence="1">The sequence shown here is derived from an EMBL/GenBank/DDBJ whole genome shotgun (WGS) entry which is preliminary data.</text>
</comment>
<dbReference type="Proteomes" id="UP000618931">
    <property type="component" value="Unassembled WGS sequence"/>
</dbReference>
<gene>
    <name evidence="1" type="ORF">I2H31_20290</name>
</gene>
<protein>
    <submittedName>
        <fullName evidence="1">Uncharacterized protein</fullName>
    </submittedName>
</protein>
<reference evidence="1 2" key="1">
    <citation type="submission" date="2020-11" db="EMBL/GenBank/DDBJ databases">
        <authorList>
            <person name="Kim M.K."/>
        </authorList>
    </citation>
    <scope>NUCLEOTIDE SEQUENCE [LARGE SCALE GENOMIC DNA]</scope>
    <source>
        <strain evidence="1 2">BT662</strain>
    </source>
</reference>
<evidence type="ECO:0000313" key="1">
    <source>
        <dbReference type="EMBL" id="MBF9223455.1"/>
    </source>
</evidence>